<name>A0ABX2B344_9BACT</name>
<dbReference type="EMBL" id="JABKKJ010000022">
    <property type="protein sequence ID" value="NPE25936.1"/>
    <property type="molecule type" value="Genomic_DNA"/>
</dbReference>
<organism evidence="2 3">
    <name type="scientific">Xylanibacter caecicola</name>
    <dbReference type="NCBI Taxonomy" id="2736294"/>
    <lineage>
        <taxon>Bacteria</taxon>
        <taxon>Pseudomonadati</taxon>
        <taxon>Bacteroidota</taxon>
        <taxon>Bacteroidia</taxon>
        <taxon>Bacteroidales</taxon>
        <taxon>Prevotellaceae</taxon>
        <taxon>Xylanibacter</taxon>
    </lineage>
</organism>
<sequence length="234" mass="27542">MHNMLRLPEATLVNKPVSKTTFYRHLDVNARLKARFVEDIDRILWLAKLAPSTLHVEDGKTVHEITVFHVTLKCEDVPDDVFLTIDKQMPRHILFVLQFEERYRLLLNYKEWIDESKGTFRIIRSFRTTWTDCEALQLTIEGANLDQVYESFAGQISGFGTTNAADTKRIIELQQQLAQKQQTVEVLQKKVRAEKQFNRQMQLNAEARNLKRELEMLQREIDKIKHTINNNQTF</sequence>
<keyword evidence="3" id="KW-1185">Reference proteome</keyword>
<keyword evidence="1" id="KW-0175">Coiled coil</keyword>
<evidence type="ECO:0000313" key="3">
    <source>
        <dbReference type="Proteomes" id="UP000820977"/>
    </source>
</evidence>
<evidence type="ECO:0000313" key="2">
    <source>
        <dbReference type="EMBL" id="NPE25936.1"/>
    </source>
</evidence>
<evidence type="ECO:0000256" key="1">
    <source>
        <dbReference type="SAM" id="Coils"/>
    </source>
</evidence>
<dbReference type="Proteomes" id="UP000820977">
    <property type="component" value="Unassembled WGS sequence"/>
</dbReference>
<dbReference type="Pfam" id="PF14335">
    <property type="entry name" value="DUF4391"/>
    <property type="match status" value="1"/>
</dbReference>
<feature type="coiled-coil region" evidence="1">
    <location>
        <begin position="170"/>
        <end position="227"/>
    </location>
</feature>
<proteinExistence type="predicted"/>
<protein>
    <submittedName>
        <fullName evidence="2">DUF4391 domain-containing protein</fullName>
    </submittedName>
</protein>
<reference evidence="2 3" key="1">
    <citation type="submission" date="2020-05" db="EMBL/GenBank/DDBJ databases">
        <title>Distinct polysaccharide utilization as determinants for interspecies competition between intestinal Prevotella spp.</title>
        <authorList>
            <person name="Galvez E.J.C."/>
            <person name="Iljazovic A."/>
            <person name="Strowig T."/>
        </authorList>
    </citation>
    <scope>NUCLEOTIDE SEQUENCE [LARGE SCALE GENOMIC DNA]</scope>
    <source>
        <strain evidence="2 3">PCHR</strain>
    </source>
</reference>
<dbReference type="InterPro" id="IPR025503">
    <property type="entry name" value="DUF4391"/>
</dbReference>
<accession>A0ABX2B344</accession>
<comment type="caution">
    <text evidence="2">The sequence shown here is derived from an EMBL/GenBank/DDBJ whole genome shotgun (WGS) entry which is preliminary data.</text>
</comment>
<gene>
    <name evidence="2" type="ORF">HPS54_10485</name>
</gene>